<dbReference type="Gene3D" id="2.40.70.10">
    <property type="entry name" value="Acid Proteases"/>
    <property type="match status" value="2"/>
</dbReference>
<keyword evidence="4" id="KW-0732">Signal</keyword>
<dbReference type="InterPro" id="IPR001461">
    <property type="entry name" value="Aspartic_peptidase_A1"/>
</dbReference>
<dbReference type="PANTHER" id="PTHR47966:SF65">
    <property type="entry name" value="ASPARTIC-TYPE ENDOPEPTIDASE"/>
    <property type="match status" value="1"/>
</dbReference>
<dbReference type="SUPFAM" id="SSF50630">
    <property type="entry name" value="Acid proteases"/>
    <property type="match status" value="1"/>
</dbReference>
<dbReference type="GO" id="GO:0004190">
    <property type="term" value="F:aspartic-type endopeptidase activity"/>
    <property type="evidence" value="ECO:0007669"/>
    <property type="project" value="InterPro"/>
</dbReference>
<evidence type="ECO:0000256" key="1">
    <source>
        <dbReference type="ARBA" id="ARBA00007447"/>
    </source>
</evidence>
<evidence type="ECO:0000313" key="6">
    <source>
        <dbReference type="EMBL" id="KYK61598.1"/>
    </source>
</evidence>
<accession>A0A151GWX1</accession>
<feature type="active site" evidence="2">
    <location>
        <position position="86"/>
    </location>
</feature>
<dbReference type="AlphaFoldDB" id="A0A151GWX1"/>
<dbReference type="STRING" id="98403.A0A151GWX1"/>
<dbReference type="Pfam" id="PF00026">
    <property type="entry name" value="Asp"/>
    <property type="match status" value="1"/>
</dbReference>
<sequence>MLPALFSLAALPLAAQGLSETPADNRMVQQPGLIRYPITVSEGTASKSIVLRRQNDVAVESRKTGFIYTIEINIGMPPQPVSVNFDTGSNELWVNPVCSKAADPDFCQSFGRFNGSQTFVDVNRNDTIHYGTGLAQLEFGYDYVQIGSAKISQQIFGVATYSEFATIGVLGAGPSLDGWDSPYPFVIDSLARQNFTNSRAFSLDIRSIESKRGSVVFGGMDTKKFSGKLEKRPIIPAAQSPDGNTRYWIYLDGISIRLDNGSVVNVFDRPNGQPVLVDSGYTVSTLPTNIFNGIVKAFPDATPPSSGSTLWKVSCDTVSSRGFVDFKFGETVINVPYNDFIWRQPEYGLCILGVSPDDAFPVLGDIFLRAAYVVYDQDNRNIHLANNEDCGSNLIPIGKGPDAVPSVIGACGGQATSTSSPESRATLTTGFASLEAGSAESTVMAKSSSSSAPSPTDTNVSDFVESDGNSNTSSHESDITSSITIRSQIPDSTRIPEVNTQCSNTSCRNGAITSKFSGGRETAEISQLLSQPHPATVDAIKSIETPAGASTTISCPPYAIHCALGSVAREKVKSTMLWAPGRNATKISAFNASIAVVPTPSITSVFTTTEMHTITACGGEGACKKGHVTTRVITKTTYLCPESTATWTIPSIYTCVKSDQGCNPGDKQTSMQIITIVPVTPNQKPTPVPGCADCRMPPPVPIVPIMSAETTLAQTYPVVQTPEVQTFPVMVSLITLPSLVESLPAPSFSPQSTPVQLPIVEKIPVQIPKVLLSPPFQNTTAQSTFSQDKSNTTSATTPEVPGIIQPIYVKIPSVILPPPADYFAAKATFIQDNSIANNTNAMTQVAPATTTTTSRTPVPFLPMSPAVTLWHMPHAAAVAMGVLVMAIM</sequence>
<organism evidence="6 7">
    <name type="scientific">Drechmeria coniospora</name>
    <name type="common">Nematophagous fungus</name>
    <name type="synonym">Meria coniospora</name>
    <dbReference type="NCBI Taxonomy" id="98403"/>
    <lineage>
        <taxon>Eukaryota</taxon>
        <taxon>Fungi</taxon>
        <taxon>Dikarya</taxon>
        <taxon>Ascomycota</taxon>
        <taxon>Pezizomycotina</taxon>
        <taxon>Sordariomycetes</taxon>
        <taxon>Hypocreomycetidae</taxon>
        <taxon>Hypocreales</taxon>
        <taxon>Ophiocordycipitaceae</taxon>
        <taxon>Drechmeria</taxon>
    </lineage>
</organism>
<evidence type="ECO:0000256" key="3">
    <source>
        <dbReference type="SAM" id="MobiDB-lite"/>
    </source>
</evidence>
<feature type="compositionally biased region" description="Low complexity" evidence="3">
    <location>
        <begin position="442"/>
        <end position="454"/>
    </location>
</feature>
<protein>
    <recommendedName>
        <fullName evidence="5">Peptidase A1 domain-containing protein</fullName>
    </recommendedName>
</protein>
<dbReference type="InterPro" id="IPR021109">
    <property type="entry name" value="Peptidase_aspartic_dom_sf"/>
</dbReference>
<dbReference type="GO" id="GO:0006508">
    <property type="term" value="P:proteolysis"/>
    <property type="evidence" value="ECO:0007669"/>
    <property type="project" value="InterPro"/>
</dbReference>
<gene>
    <name evidence="6" type="ORF">DCS_02741</name>
</gene>
<dbReference type="PROSITE" id="PS51767">
    <property type="entry name" value="PEPTIDASE_A1"/>
    <property type="match status" value="1"/>
</dbReference>
<name>A0A151GWX1_DRECN</name>
<evidence type="ECO:0000313" key="7">
    <source>
        <dbReference type="Proteomes" id="UP000076580"/>
    </source>
</evidence>
<dbReference type="EMBL" id="LAYC01000001">
    <property type="protein sequence ID" value="KYK61598.1"/>
    <property type="molecule type" value="Genomic_DNA"/>
</dbReference>
<dbReference type="InParanoid" id="A0A151GWX1"/>
<dbReference type="PRINTS" id="PR00792">
    <property type="entry name" value="PEPSIN"/>
</dbReference>
<reference evidence="6 7" key="1">
    <citation type="journal article" date="2016" name="Sci. Rep.">
        <title>Insights into Adaptations to a Near-Obligate Nematode Endoparasitic Lifestyle from the Finished Genome of Drechmeria coniospora.</title>
        <authorList>
            <person name="Zhang L."/>
            <person name="Zhou Z."/>
            <person name="Guo Q."/>
            <person name="Fokkens L."/>
            <person name="Miskei M."/>
            <person name="Pocsi I."/>
            <person name="Zhang W."/>
            <person name="Chen M."/>
            <person name="Wang L."/>
            <person name="Sun Y."/>
            <person name="Donzelli B.G."/>
            <person name="Gibson D.M."/>
            <person name="Nelson D.R."/>
            <person name="Luo J.G."/>
            <person name="Rep M."/>
            <person name="Liu H."/>
            <person name="Yang S."/>
            <person name="Wang J."/>
            <person name="Krasnoff S.B."/>
            <person name="Xu Y."/>
            <person name="Molnar I."/>
            <person name="Lin M."/>
        </authorList>
    </citation>
    <scope>NUCLEOTIDE SEQUENCE [LARGE SCALE GENOMIC DNA]</scope>
    <source>
        <strain evidence="6 7">ARSEF 6962</strain>
    </source>
</reference>
<keyword evidence="7" id="KW-1185">Reference proteome</keyword>
<comment type="similarity">
    <text evidence="1">Belongs to the peptidase A1 family.</text>
</comment>
<comment type="caution">
    <text evidence="6">The sequence shown here is derived from an EMBL/GenBank/DDBJ whole genome shotgun (WGS) entry which is preliminary data.</text>
</comment>
<feature type="chain" id="PRO_5007581011" description="Peptidase A1 domain-containing protein" evidence="4">
    <location>
        <begin position="18"/>
        <end position="888"/>
    </location>
</feature>
<dbReference type="PANTHER" id="PTHR47966">
    <property type="entry name" value="BETA-SITE APP-CLEAVING ENZYME, ISOFORM A-RELATED"/>
    <property type="match status" value="1"/>
</dbReference>
<feature type="domain" description="Peptidase A1" evidence="5">
    <location>
        <begin position="68"/>
        <end position="385"/>
    </location>
</feature>
<feature type="signal peptide" evidence="4">
    <location>
        <begin position="1"/>
        <end position="17"/>
    </location>
</feature>
<feature type="compositionally biased region" description="Polar residues" evidence="3">
    <location>
        <begin position="455"/>
        <end position="482"/>
    </location>
</feature>
<dbReference type="InterPro" id="IPR033121">
    <property type="entry name" value="PEPTIDASE_A1"/>
</dbReference>
<proteinExistence type="inferred from homology"/>
<evidence type="ECO:0000259" key="5">
    <source>
        <dbReference type="PROSITE" id="PS51767"/>
    </source>
</evidence>
<feature type="active site" evidence="2">
    <location>
        <position position="278"/>
    </location>
</feature>
<dbReference type="GeneID" id="63715384"/>
<evidence type="ECO:0000256" key="2">
    <source>
        <dbReference type="PIRSR" id="PIRSR601461-1"/>
    </source>
</evidence>
<dbReference type="RefSeq" id="XP_040660950.1">
    <property type="nucleotide sequence ID" value="XM_040800067.1"/>
</dbReference>
<feature type="region of interest" description="Disordered" evidence="3">
    <location>
        <begin position="442"/>
        <end position="482"/>
    </location>
</feature>
<dbReference type="Proteomes" id="UP000076580">
    <property type="component" value="Chromosome 01"/>
</dbReference>
<evidence type="ECO:0000256" key="4">
    <source>
        <dbReference type="SAM" id="SignalP"/>
    </source>
</evidence>